<accession>A0A193QPK1</accession>
<sequence length="56" mass="5976">MGSSRYVRNGILPRQRITGSESDSRPRNYVASASGVMKSLAGILNASTTKINGFMA</sequence>
<protein>
    <submittedName>
        <fullName evidence="2">Uncharacterized protein</fullName>
    </submittedName>
</protein>
<feature type="region of interest" description="Disordered" evidence="1">
    <location>
        <begin position="1"/>
        <end position="26"/>
    </location>
</feature>
<dbReference type="EMBL" id="LN854558">
    <property type="protein sequence ID" value="CRL46875.1"/>
    <property type="molecule type" value="Genomic_DNA"/>
</dbReference>
<evidence type="ECO:0000313" key="3">
    <source>
        <dbReference type="Proteomes" id="UP000245838"/>
    </source>
</evidence>
<gene>
    <name evidence="2" type="ORF">SGGMMB4_05842</name>
</gene>
<name>A0A193QPK1_SODGM</name>
<dbReference type="AlphaFoldDB" id="A0A193QPK1"/>
<evidence type="ECO:0000313" key="2">
    <source>
        <dbReference type="EMBL" id="CRL46875.1"/>
    </source>
</evidence>
<evidence type="ECO:0000256" key="1">
    <source>
        <dbReference type="SAM" id="MobiDB-lite"/>
    </source>
</evidence>
<dbReference type="Proteomes" id="UP000245838">
    <property type="component" value="Plasmid psg1"/>
</dbReference>
<geneLocation type="plasmid" evidence="3">
    <name>psg1</name>
</geneLocation>
<reference evidence="3" key="1">
    <citation type="submission" date="2015-05" db="EMBL/GenBank/DDBJ databases">
        <authorList>
            <person name="Goodhead I."/>
        </authorList>
    </citation>
    <scope>NUCLEOTIDE SEQUENCE [LARGE SCALE GENOMIC DNA]</scope>
    <source>
        <strain evidence="3">morsitans</strain>
        <plasmid evidence="3">psg1</plasmid>
    </source>
</reference>
<proteinExistence type="predicted"/>
<organism evidence="2 3">
    <name type="scientific">Sodalis glossinidius (strain morsitans)</name>
    <dbReference type="NCBI Taxonomy" id="343509"/>
    <lineage>
        <taxon>Bacteria</taxon>
        <taxon>Pseudomonadati</taxon>
        <taxon>Pseudomonadota</taxon>
        <taxon>Gammaproteobacteria</taxon>
        <taxon>Enterobacterales</taxon>
        <taxon>Bruguierivoracaceae</taxon>
        <taxon>Sodalis</taxon>
    </lineage>
</organism>